<evidence type="ECO:0000313" key="6">
    <source>
        <dbReference type="Proteomes" id="UP000503840"/>
    </source>
</evidence>
<dbReference type="EMBL" id="BLVO01000013">
    <property type="protein sequence ID" value="GFM33922.1"/>
    <property type="molecule type" value="Genomic_DNA"/>
</dbReference>
<dbReference type="Proteomes" id="UP000503840">
    <property type="component" value="Unassembled WGS sequence"/>
</dbReference>
<dbReference type="SMART" id="SM00563">
    <property type="entry name" value="PlsC"/>
    <property type="match status" value="1"/>
</dbReference>
<keyword evidence="2 5" id="KW-0808">Transferase</keyword>
<proteinExistence type="predicted"/>
<dbReference type="GO" id="GO:0003841">
    <property type="term" value="F:1-acylglycerol-3-phosphate O-acyltransferase activity"/>
    <property type="evidence" value="ECO:0007669"/>
    <property type="project" value="TreeGrafter"/>
</dbReference>
<dbReference type="SUPFAM" id="SSF69593">
    <property type="entry name" value="Glycerol-3-phosphate (1)-acyltransferase"/>
    <property type="match status" value="1"/>
</dbReference>
<evidence type="ECO:0000259" key="4">
    <source>
        <dbReference type="SMART" id="SM00563"/>
    </source>
</evidence>
<sequence>MLTSYTIEGKAMAVYPVMYGNTYTTPENASNPIARLFPNLCFYPSMLAIVGAASRLAKYDRLTPEEWVKSSLAIVRAFERVGGTFHFENLQAFTRLDGPCVFVGNHMSTLETFVLPAVIQPYRNVTFVVKQSLMKYPFFRWVMHSRDPIAVGRTNPREDLKAVLEGGVQRLEKGISVVVFPQATRSDELNPATFNSIGIKLAKKAGVPVVPLALKTNAWGTGGLIKDFGPITVSHPVMMRFGDPMVIEGNGKAEHQHVCDFISASLKEWT</sequence>
<gene>
    <name evidence="5" type="ORF">DSM101010T_22870</name>
</gene>
<dbReference type="Pfam" id="PF01553">
    <property type="entry name" value="Acyltransferase"/>
    <property type="match status" value="1"/>
</dbReference>
<organism evidence="5 6">
    <name type="scientific">Desulfovibrio subterraneus</name>
    <dbReference type="NCBI Taxonomy" id="2718620"/>
    <lineage>
        <taxon>Bacteria</taxon>
        <taxon>Pseudomonadati</taxon>
        <taxon>Thermodesulfobacteriota</taxon>
        <taxon>Desulfovibrionia</taxon>
        <taxon>Desulfovibrionales</taxon>
        <taxon>Desulfovibrionaceae</taxon>
        <taxon>Desulfovibrio</taxon>
    </lineage>
</organism>
<dbReference type="PANTHER" id="PTHR10434:SF40">
    <property type="entry name" value="1-ACYL-SN-GLYCEROL-3-PHOSPHATE ACYLTRANSFERASE"/>
    <property type="match status" value="1"/>
</dbReference>
<feature type="domain" description="Phospholipid/glycerol acyltransferase" evidence="4">
    <location>
        <begin position="100"/>
        <end position="217"/>
    </location>
</feature>
<keyword evidence="3 5" id="KW-0012">Acyltransferase</keyword>
<accession>A0A7J0BL29</accession>
<dbReference type="PANTHER" id="PTHR10434">
    <property type="entry name" value="1-ACYL-SN-GLYCEROL-3-PHOSPHATE ACYLTRANSFERASE"/>
    <property type="match status" value="1"/>
</dbReference>
<name>A0A7J0BL29_9BACT</name>
<evidence type="ECO:0000256" key="3">
    <source>
        <dbReference type="ARBA" id="ARBA00023315"/>
    </source>
</evidence>
<evidence type="ECO:0000313" key="5">
    <source>
        <dbReference type="EMBL" id="GFM33922.1"/>
    </source>
</evidence>
<protein>
    <submittedName>
        <fullName evidence="5">1-acyl-sn-glycerol-3-phosphate acyltransferase</fullName>
    </submittedName>
</protein>
<dbReference type="GO" id="GO:0006654">
    <property type="term" value="P:phosphatidic acid biosynthetic process"/>
    <property type="evidence" value="ECO:0007669"/>
    <property type="project" value="TreeGrafter"/>
</dbReference>
<keyword evidence="6" id="KW-1185">Reference proteome</keyword>
<comment type="pathway">
    <text evidence="1">Lipid metabolism.</text>
</comment>
<comment type="caution">
    <text evidence="5">The sequence shown here is derived from an EMBL/GenBank/DDBJ whole genome shotgun (WGS) entry which is preliminary data.</text>
</comment>
<evidence type="ECO:0000256" key="1">
    <source>
        <dbReference type="ARBA" id="ARBA00005189"/>
    </source>
</evidence>
<dbReference type="AlphaFoldDB" id="A0A7J0BL29"/>
<evidence type="ECO:0000256" key="2">
    <source>
        <dbReference type="ARBA" id="ARBA00022679"/>
    </source>
</evidence>
<dbReference type="CDD" id="cd07989">
    <property type="entry name" value="LPLAT_AGPAT-like"/>
    <property type="match status" value="1"/>
</dbReference>
<reference evidence="5 6" key="1">
    <citation type="submission" date="2020-05" db="EMBL/GenBank/DDBJ databases">
        <title>Draft genome sequence of Desulfovibrio sp. strain HN2T.</title>
        <authorList>
            <person name="Ueno A."/>
            <person name="Tamazawa S."/>
            <person name="Tamamura S."/>
            <person name="Murakami T."/>
            <person name="Kiyama T."/>
            <person name="Inomata H."/>
            <person name="Amano Y."/>
            <person name="Miyakawa K."/>
            <person name="Tamaki H."/>
            <person name="Naganuma T."/>
            <person name="Kaneko K."/>
        </authorList>
    </citation>
    <scope>NUCLEOTIDE SEQUENCE [LARGE SCALE GENOMIC DNA]</scope>
    <source>
        <strain evidence="5 6">HN2</strain>
    </source>
</reference>
<dbReference type="InterPro" id="IPR002123">
    <property type="entry name" value="Plipid/glycerol_acylTrfase"/>
</dbReference>